<gene>
    <name evidence="7" type="ORF">EDD29_3686</name>
</gene>
<evidence type="ECO:0000259" key="6">
    <source>
        <dbReference type="Pfam" id="PF00496"/>
    </source>
</evidence>
<evidence type="ECO:0000313" key="8">
    <source>
        <dbReference type="Proteomes" id="UP000272400"/>
    </source>
</evidence>
<comment type="caution">
    <text evidence="7">The sequence shown here is derived from an EMBL/GenBank/DDBJ whole genome shotgun (WGS) entry which is preliminary data.</text>
</comment>
<dbReference type="SUPFAM" id="SSF53850">
    <property type="entry name" value="Periplasmic binding protein-like II"/>
    <property type="match status" value="1"/>
</dbReference>
<name>A0A3N1CXU5_9ACTN</name>
<evidence type="ECO:0000256" key="2">
    <source>
        <dbReference type="ARBA" id="ARBA00005695"/>
    </source>
</evidence>
<organism evidence="7 8">
    <name type="scientific">Actinocorallia herbida</name>
    <dbReference type="NCBI Taxonomy" id="58109"/>
    <lineage>
        <taxon>Bacteria</taxon>
        <taxon>Bacillati</taxon>
        <taxon>Actinomycetota</taxon>
        <taxon>Actinomycetes</taxon>
        <taxon>Streptosporangiales</taxon>
        <taxon>Thermomonosporaceae</taxon>
        <taxon>Actinocorallia</taxon>
    </lineage>
</organism>
<keyword evidence="8" id="KW-1185">Reference proteome</keyword>
<evidence type="ECO:0000313" key="7">
    <source>
        <dbReference type="EMBL" id="ROO86123.1"/>
    </source>
</evidence>
<comment type="similarity">
    <text evidence="2">Belongs to the bacterial solute-binding protein 5 family.</text>
</comment>
<protein>
    <submittedName>
        <fullName evidence="7">Peptide/nickel transport system substrate-binding protein</fullName>
    </submittedName>
</protein>
<evidence type="ECO:0000256" key="3">
    <source>
        <dbReference type="ARBA" id="ARBA00022448"/>
    </source>
</evidence>
<feature type="chain" id="PRO_5018169145" evidence="5">
    <location>
        <begin position="28"/>
        <end position="546"/>
    </location>
</feature>
<evidence type="ECO:0000256" key="5">
    <source>
        <dbReference type="SAM" id="SignalP"/>
    </source>
</evidence>
<dbReference type="EMBL" id="RJKE01000001">
    <property type="protein sequence ID" value="ROO86123.1"/>
    <property type="molecule type" value="Genomic_DNA"/>
</dbReference>
<keyword evidence="4 5" id="KW-0732">Signal</keyword>
<dbReference type="Gene3D" id="3.90.76.10">
    <property type="entry name" value="Dipeptide-binding Protein, Domain 1"/>
    <property type="match status" value="1"/>
</dbReference>
<dbReference type="RefSeq" id="WP_170201456.1">
    <property type="nucleotide sequence ID" value="NZ_RJKE01000001.1"/>
</dbReference>
<accession>A0A3N1CXU5</accession>
<dbReference type="PANTHER" id="PTHR30290">
    <property type="entry name" value="PERIPLASMIC BINDING COMPONENT OF ABC TRANSPORTER"/>
    <property type="match status" value="1"/>
</dbReference>
<dbReference type="Gene3D" id="3.40.190.10">
    <property type="entry name" value="Periplasmic binding protein-like II"/>
    <property type="match status" value="1"/>
</dbReference>
<feature type="domain" description="Solute-binding protein family 5" evidence="6">
    <location>
        <begin position="100"/>
        <end position="463"/>
    </location>
</feature>
<evidence type="ECO:0000256" key="1">
    <source>
        <dbReference type="ARBA" id="ARBA00004196"/>
    </source>
</evidence>
<dbReference type="GO" id="GO:0015833">
    <property type="term" value="P:peptide transport"/>
    <property type="evidence" value="ECO:0007669"/>
    <property type="project" value="TreeGrafter"/>
</dbReference>
<dbReference type="AlphaFoldDB" id="A0A3N1CXU5"/>
<feature type="signal peptide" evidence="5">
    <location>
        <begin position="1"/>
        <end position="27"/>
    </location>
</feature>
<keyword evidence="3" id="KW-0813">Transport</keyword>
<dbReference type="Gene3D" id="3.10.105.10">
    <property type="entry name" value="Dipeptide-binding Protein, Domain 3"/>
    <property type="match status" value="1"/>
</dbReference>
<dbReference type="GO" id="GO:0042597">
    <property type="term" value="C:periplasmic space"/>
    <property type="evidence" value="ECO:0007669"/>
    <property type="project" value="UniProtKB-ARBA"/>
</dbReference>
<dbReference type="InterPro" id="IPR030678">
    <property type="entry name" value="Peptide/Ni-bd"/>
</dbReference>
<dbReference type="Pfam" id="PF00496">
    <property type="entry name" value="SBP_bac_5"/>
    <property type="match status" value="1"/>
</dbReference>
<dbReference type="InterPro" id="IPR039424">
    <property type="entry name" value="SBP_5"/>
</dbReference>
<evidence type="ECO:0000256" key="4">
    <source>
        <dbReference type="ARBA" id="ARBA00022729"/>
    </source>
</evidence>
<dbReference type="PROSITE" id="PS51257">
    <property type="entry name" value="PROKAR_LIPOPROTEIN"/>
    <property type="match status" value="1"/>
</dbReference>
<dbReference type="GO" id="GO:0043190">
    <property type="term" value="C:ATP-binding cassette (ABC) transporter complex"/>
    <property type="evidence" value="ECO:0007669"/>
    <property type="project" value="InterPro"/>
</dbReference>
<reference evidence="7 8" key="1">
    <citation type="submission" date="2018-11" db="EMBL/GenBank/DDBJ databases">
        <title>Sequencing the genomes of 1000 actinobacteria strains.</title>
        <authorList>
            <person name="Klenk H.-P."/>
        </authorList>
    </citation>
    <scope>NUCLEOTIDE SEQUENCE [LARGE SCALE GENOMIC DNA]</scope>
    <source>
        <strain evidence="7 8">DSM 44254</strain>
    </source>
</reference>
<comment type="subcellular location">
    <subcellularLocation>
        <location evidence="1">Cell envelope</location>
    </subcellularLocation>
</comment>
<dbReference type="GO" id="GO:0030313">
    <property type="term" value="C:cell envelope"/>
    <property type="evidence" value="ECO:0007669"/>
    <property type="project" value="UniProtKB-SubCell"/>
</dbReference>
<sequence>MPFTQRPARRHLPALLTTVLLGSAALAACSSGGDGGGRPTVDHGITTSVPAPTQEVASLTWNVPAGEPPTLDPAQSGIESVSTITANLCEGLFTLGPDYKPRPALATGVEHPDPLTYVLSLREDATFWNGDPVTPADVLFSVERILDPKLGSSWIGWAANLRDIKATGEHEITVRLKRPDAVVPNFFAMPSFFVVQKKFAETAGPAFGTASGGLMCTGPYKFGAWTQGQDVTVTRNDAWWNTAAPKVKDIRFTFITDPSAQTAALASGDVDGQFSVPLAAEPQLAGKGRLLFGASMAPTFLSVLNSEGALAEPATRRALQALIDYKGILESVYQGTAQPLRALVPPEAWGYAADVYRAEYDKLPEPAQDLDKAKALVEATPAAKEKIVLAYTTAIDEESRIATAIADAAAQVGMTVELRPLTAEQFGAVFIAPTAREGIDLLLSSGYLDFPEPLAYYQFFTTGHFYNFGGYADTGYDAAIGKAMTTEDPVGRAREVAKAQGIMAADLANIPIATQYVRVFYTDRLTGLVPRQTYVNTPWAVSLGGV</sequence>
<dbReference type="Proteomes" id="UP000272400">
    <property type="component" value="Unassembled WGS sequence"/>
</dbReference>
<dbReference type="InterPro" id="IPR000914">
    <property type="entry name" value="SBP_5_dom"/>
</dbReference>
<dbReference type="PIRSF" id="PIRSF002741">
    <property type="entry name" value="MppA"/>
    <property type="match status" value="1"/>
</dbReference>
<dbReference type="GO" id="GO:1904680">
    <property type="term" value="F:peptide transmembrane transporter activity"/>
    <property type="evidence" value="ECO:0007669"/>
    <property type="project" value="TreeGrafter"/>
</dbReference>
<dbReference type="CDD" id="cd00995">
    <property type="entry name" value="PBP2_NikA_DppA_OppA_like"/>
    <property type="match status" value="1"/>
</dbReference>
<proteinExistence type="inferred from homology"/>
<dbReference type="PANTHER" id="PTHR30290:SF10">
    <property type="entry name" value="PERIPLASMIC OLIGOPEPTIDE-BINDING PROTEIN-RELATED"/>
    <property type="match status" value="1"/>
</dbReference>